<dbReference type="InterPro" id="IPR010994">
    <property type="entry name" value="RuvA_2-like"/>
</dbReference>
<dbReference type="SUPFAM" id="SSF56091">
    <property type="entry name" value="DNA ligase/mRNA capping enzyme, catalytic domain"/>
    <property type="match status" value="1"/>
</dbReference>
<dbReference type="Gene3D" id="1.10.287.610">
    <property type="entry name" value="Helix hairpin bin"/>
    <property type="match status" value="1"/>
</dbReference>
<evidence type="ECO:0000256" key="2">
    <source>
        <dbReference type="ARBA" id="ARBA00022598"/>
    </source>
</evidence>
<evidence type="ECO:0000256" key="4">
    <source>
        <dbReference type="ARBA" id="ARBA00022723"/>
    </source>
</evidence>
<keyword evidence="10 12" id="KW-0464">Manganese</keyword>
<gene>
    <name evidence="12" type="primary">ligA</name>
    <name evidence="15" type="ORF">V474_11600</name>
</gene>
<dbReference type="InterPro" id="IPR001679">
    <property type="entry name" value="DNA_ligase"/>
</dbReference>
<dbReference type="InterPro" id="IPR004150">
    <property type="entry name" value="NAD_DNA_ligase_OB"/>
</dbReference>
<sequence length="719" mass="78164">MDSQIPTGLPSEAEAANELMRLARQINRANRLYHAEDAPDISDADYDALVRRNAALEAAYPHLMRPDSPTNKVGHEIAASPLGKVPHEVRMMSLDNAFTDEEVAEFVARVRRFLSLSADEPVAFTAEDKIDGLSCSLRYEKGKLVRAATRGDGQVGEDVTANVAHIPDIVQELKGDDIPDVFEVRGEVYMEKGAFLALNTQLMDEARAAAEAKGEAFDDGDAGSKVRQFANPRNAAAGSLRQKDASVTAKRPLRFWAHGWGAASHVPGASQHEVVRRIESWGLPVSPQFRRCGSVEEMLAAYRAIRDGRAALPFEIDGVVYKVDRLDLQQRLGFVAKAPRWALAHKFPAERAETVLESIDIQVGRTGKLTPVGRLKPVLVGGVTVTNVTLHNRDEIARLGVRPGDRVVLQRAGDVIPQVVDNLSRDEDRPAFAFPDHCPQCHSEAVAGEGEVDVRCTGGLICPAQRTERLKHFVSRTALDMEGLGDKTIDEFFAKGWLESPADIFRLRKRREDILALDGWKDKSVDNLLAAVETKRRPDAARLLFGLGIRHVGVVTARDLMKRFTTLPALRALAEQAHVKEGEEAVVAASEAYSELISIDGVGPVVVKALGDFFHEDHNRAVWDDLLSEVSPPDYVVETQASEVSGKTVVFTGKLETMSRDEAKAQAERLGAKAAGTVSAKTDLIVAGPGAGSKLKKAAELGIAVIDEAAWAEIVKAAG</sequence>
<evidence type="ECO:0000256" key="8">
    <source>
        <dbReference type="ARBA" id="ARBA00023027"/>
    </source>
</evidence>
<keyword evidence="8 12" id="KW-0520">NAD</keyword>
<reference evidence="15 16" key="1">
    <citation type="journal article" date="2015" name="G3 (Bethesda)">
        <title>Insights into Ongoing Evolution of the Hexachlorocyclohexane Catabolic Pathway from Comparative Genomics of Ten Sphingomonadaceae Strains.</title>
        <authorList>
            <person name="Pearce S.L."/>
            <person name="Oakeshott J.G."/>
            <person name="Pandey G."/>
        </authorList>
    </citation>
    <scope>NUCLEOTIDE SEQUENCE [LARGE SCALE GENOMIC DNA]</scope>
    <source>
        <strain evidence="15 16">LL02</strain>
    </source>
</reference>
<keyword evidence="4 12" id="KW-0479">Metal-binding</keyword>
<dbReference type="SMART" id="SM00292">
    <property type="entry name" value="BRCT"/>
    <property type="match status" value="1"/>
</dbReference>
<dbReference type="AlphaFoldDB" id="A0A0J8B0B2"/>
<feature type="binding site" evidence="12">
    <location>
        <position position="322"/>
    </location>
    <ligand>
        <name>NAD(+)</name>
        <dbReference type="ChEBI" id="CHEBI:57540"/>
    </ligand>
</feature>
<dbReference type="InterPro" id="IPR013840">
    <property type="entry name" value="DNAligase_N"/>
</dbReference>
<evidence type="ECO:0000256" key="10">
    <source>
        <dbReference type="ARBA" id="ARBA00023211"/>
    </source>
</evidence>
<evidence type="ECO:0000256" key="7">
    <source>
        <dbReference type="ARBA" id="ARBA00022842"/>
    </source>
</evidence>
<dbReference type="CDD" id="cd17748">
    <property type="entry name" value="BRCT_DNA_ligase_like"/>
    <property type="match status" value="1"/>
</dbReference>
<feature type="binding site" evidence="12">
    <location>
        <begin position="93"/>
        <end position="94"/>
    </location>
    <ligand>
        <name>NAD(+)</name>
        <dbReference type="ChEBI" id="CHEBI:57540"/>
    </ligand>
</feature>
<dbReference type="PANTHER" id="PTHR23389">
    <property type="entry name" value="CHROMOSOME TRANSMISSION FIDELITY FACTOR 18"/>
    <property type="match status" value="1"/>
</dbReference>
<feature type="binding site" evidence="12">
    <location>
        <position position="150"/>
    </location>
    <ligand>
        <name>NAD(+)</name>
        <dbReference type="ChEBI" id="CHEBI:57540"/>
    </ligand>
</feature>
<comment type="function">
    <text evidence="1 12">DNA ligase that catalyzes the formation of phosphodiester linkages between 5'-phosphoryl and 3'-hydroxyl groups in double-stranded DNA using NAD as a coenzyme and as the energy source for the reaction. It is essential for DNA replication and repair of damaged DNA.</text>
</comment>
<dbReference type="GO" id="GO:0006260">
    <property type="term" value="P:DNA replication"/>
    <property type="evidence" value="ECO:0007669"/>
    <property type="project" value="UniProtKB-KW"/>
</dbReference>
<dbReference type="SUPFAM" id="SSF50249">
    <property type="entry name" value="Nucleic acid-binding proteins"/>
    <property type="match status" value="1"/>
</dbReference>
<dbReference type="PROSITE" id="PS01055">
    <property type="entry name" value="DNA_LIGASE_N1"/>
    <property type="match status" value="1"/>
</dbReference>
<dbReference type="Pfam" id="PF12826">
    <property type="entry name" value="HHH_2"/>
    <property type="match status" value="1"/>
</dbReference>
<dbReference type="InterPro" id="IPR013839">
    <property type="entry name" value="DNAligase_adenylation"/>
</dbReference>
<feature type="binding site" evidence="12">
    <location>
        <begin position="43"/>
        <end position="47"/>
    </location>
    <ligand>
        <name>NAD(+)</name>
        <dbReference type="ChEBI" id="CHEBI:57540"/>
    </ligand>
</feature>
<evidence type="ECO:0000256" key="11">
    <source>
        <dbReference type="ARBA" id="ARBA00034005"/>
    </source>
</evidence>
<dbReference type="GO" id="GO:0006281">
    <property type="term" value="P:DNA repair"/>
    <property type="evidence" value="ECO:0007669"/>
    <property type="project" value="UniProtKB-KW"/>
</dbReference>
<dbReference type="SMART" id="SM00532">
    <property type="entry name" value="LIGANc"/>
    <property type="match status" value="1"/>
</dbReference>
<dbReference type="Proteomes" id="UP000052268">
    <property type="component" value="Unassembled WGS sequence"/>
</dbReference>
<evidence type="ECO:0000256" key="9">
    <source>
        <dbReference type="ARBA" id="ARBA00023204"/>
    </source>
</evidence>
<feature type="domain" description="BRCT" evidence="14">
    <location>
        <begin position="639"/>
        <end position="711"/>
    </location>
</feature>
<dbReference type="SUPFAM" id="SSF52113">
    <property type="entry name" value="BRCT domain"/>
    <property type="match status" value="1"/>
</dbReference>
<proteinExistence type="inferred from homology"/>
<dbReference type="PATRIC" id="fig|1114963.3.peg.1226"/>
<evidence type="ECO:0000313" key="15">
    <source>
        <dbReference type="EMBL" id="KMS59830.1"/>
    </source>
</evidence>
<dbReference type="InterPro" id="IPR001357">
    <property type="entry name" value="BRCT_dom"/>
</dbReference>
<comment type="catalytic activity">
    <reaction evidence="11 12 13">
        <text>NAD(+) + (deoxyribonucleotide)n-3'-hydroxyl + 5'-phospho-(deoxyribonucleotide)m = (deoxyribonucleotide)n+m + AMP + beta-nicotinamide D-nucleotide.</text>
        <dbReference type="EC" id="6.5.1.2"/>
    </reaction>
</comment>
<keyword evidence="6 12" id="KW-0862">Zinc</keyword>
<protein>
    <recommendedName>
        <fullName evidence="12 13">DNA ligase</fullName>
        <ecNumber evidence="12 13">6.5.1.2</ecNumber>
    </recommendedName>
    <alternativeName>
        <fullName evidence="12">Polydeoxyribonucleotide synthase [NAD(+)]</fullName>
    </alternativeName>
</protein>
<feature type="binding site" evidence="12">
    <location>
        <position position="441"/>
    </location>
    <ligand>
        <name>Zn(2+)</name>
        <dbReference type="ChEBI" id="CHEBI:29105"/>
    </ligand>
</feature>
<dbReference type="PROSITE" id="PS50172">
    <property type="entry name" value="BRCT"/>
    <property type="match status" value="1"/>
</dbReference>
<feature type="binding site" evidence="12">
    <location>
        <position position="127"/>
    </location>
    <ligand>
        <name>NAD(+)</name>
        <dbReference type="ChEBI" id="CHEBI:57540"/>
    </ligand>
</feature>
<comment type="caution">
    <text evidence="12">Lacks conserved residue(s) required for the propagation of feature annotation.</text>
</comment>
<keyword evidence="9 12" id="KW-0234">DNA repair</keyword>
<keyword evidence="5 12" id="KW-0227">DNA damage</keyword>
<dbReference type="NCBIfam" id="TIGR00575">
    <property type="entry name" value="dnlj"/>
    <property type="match status" value="1"/>
</dbReference>
<feature type="binding site" evidence="12">
    <location>
        <position position="438"/>
    </location>
    <ligand>
        <name>Zn(2+)</name>
        <dbReference type="ChEBI" id="CHEBI:29105"/>
    </ligand>
</feature>
<dbReference type="CDD" id="cd00114">
    <property type="entry name" value="LIGANc"/>
    <property type="match status" value="1"/>
</dbReference>
<dbReference type="PANTHER" id="PTHR23389:SF9">
    <property type="entry name" value="DNA LIGASE"/>
    <property type="match status" value="1"/>
</dbReference>
<evidence type="ECO:0000256" key="3">
    <source>
        <dbReference type="ARBA" id="ARBA00022705"/>
    </source>
</evidence>
<dbReference type="EMBL" id="JACU01000002">
    <property type="protein sequence ID" value="KMS59830.1"/>
    <property type="molecule type" value="Genomic_DNA"/>
</dbReference>
<keyword evidence="7 12" id="KW-0460">Magnesium</keyword>
<dbReference type="Gene3D" id="2.40.50.140">
    <property type="entry name" value="Nucleic acid-binding proteins"/>
    <property type="match status" value="1"/>
</dbReference>
<name>A0A0J8B0B2_9SPHN</name>
<dbReference type="Pfam" id="PF00533">
    <property type="entry name" value="BRCT"/>
    <property type="match status" value="1"/>
</dbReference>
<comment type="cofactor">
    <cofactor evidence="12">
        <name>Mg(2+)</name>
        <dbReference type="ChEBI" id="CHEBI:18420"/>
    </cofactor>
    <cofactor evidence="12">
        <name>Mn(2+)</name>
        <dbReference type="ChEBI" id="CHEBI:29035"/>
    </cofactor>
</comment>
<keyword evidence="2 12" id="KW-0436">Ligase</keyword>
<feature type="binding site" evidence="12">
    <location>
        <position position="462"/>
    </location>
    <ligand>
        <name>Zn(2+)</name>
        <dbReference type="ChEBI" id="CHEBI:29105"/>
    </ligand>
</feature>
<evidence type="ECO:0000259" key="14">
    <source>
        <dbReference type="PROSITE" id="PS50172"/>
    </source>
</evidence>
<evidence type="ECO:0000256" key="13">
    <source>
        <dbReference type="RuleBase" id="RU000618"/>
    </source>
</evidence>
<feature type="active site" description="N6-AMP-lysine intermediate" evidence="12">
    <location>
        <position position="129"/>
    </location>
</feature>
<dbReference type="PROSITE" id="PS01056">
    <property type="entry name" value="DNA_LIGASE_N2"/>
    <property type="match status" value="1"/>
</dbReference>
<dbReference type="HAMAP" id="MF_01588">
    <property type="entry name" value="DNA_ligase_A"/>
    <property type="match status" value="1"/>
</dbReference>
<evidence type="ECO:0000256" key="12">
    <source>
        <dbReference type="HAMAP-Rule" id="MF_01588"/>
    </source>
</evidence>
<organism evidence="15 16">
    <name type="scientific">Novosphingobium barchaimii LL02</name>
    <dbReference type="NCBI Taxonomy" id="1114963"/>
    <lineage>
        <taxon>Bacteria</taxon>
        <taxon>Pseudomonadati</taxon>
        <taxon>Pseudomonadota</taxon>
        <taxon>Alphaproteobacteria</taxon>
        <taxon>Sphingomonadales</taxon>
        <taxon>Sphingomonadaceae</taxon>
        <taxon>Novosphingobium</taxon>
    </lineage>
</organism>
<dbReference type="Gene3D" id="3.40.50.10190">
    <property type="entry name" value="BRCT domain"/>
    <property type="match status" value="1"/>
</dbReference>
<dbReference type="NCBIfam" id="NF005932">
    <property type="entry name" value="PRK07956.1"/>
    <property type="match status" value="1"/>
</dbReference>
<evidence type="ECO:0000256" key="1">
    <source>
        <dbReference type="ARBA" id="ARBA00004067"/>
    </source>
</evidence>
<feature type="binding site" evidence="12">
    <location>
        <position position="346"/>
    </location>
    <ligand>
        <name>NAD(+)</name>
        <dbReference type="ChEBI" id="CHEBI:57540"/>
    </ligand>
</feature>
<dbReference type="InterPro" id="IPR004149">
    <property type="entry name" value="Znf_DNAligase_C4"/>
</dbReference>
<evidence type="ECO:0000313" key="16">
    <source>
        <dbReference type="Proteomes" id="UP000052268"/>
    </source>
</evidence>
<dbReference type="Pfam" id="PF03120">
    <property type="entry name" value="OB_DNA_ligase"/>
    <property type="match status" value="1"/>
</dbReference>
<dbReference type="Gene3D" id="1.10.150.20">
    <property type="entry name" value="5' to 3' exonuclease, C-terminal subdomain"/>
    <property type="match status" value="2"/>
</dbReference>
<accession>A0A0J8B0B2</accession>
<feature type="binding site" evidence="12">
    <location>
        <position position="187"/>
    </location>
    <ligand>
        <name>NAD(+)</name>
        <dbReference type="ChEBI" id="CHEBI:57540"/>
    </ligand>
</feature>
<dbReference type="Pfam" id="PF03119">
    <property type="entry name" value="DNA_ligase_ZBD"/>
    <property type="match status" value="1"/>
</dbReference>
<dbReference type="PIRSF" id="PIRSF001604">
    <property type="entry name" value="LigA"/>
    <property type="match status" value="1"/>
</dbReference>
<dbReference type="InterPro" id="IPR033136">
    <property type="entry name" value="DNA_ligase_CS"/>
</dbReference>
<dbReference type="SUPFAM" id="SSF47781">
    <property type="entry name" value="RuvA domain 2-like"/>
    <property type="match status" value="1"/>
</dbReference>
<dbReference type="InterPro" id="IPR018239">
    <property type="entry name" value="DNA_ligase_AS"/>
</dbReference>
<comment type="similarity">
    <text evidence="12">Belongs to the NAD-dependent DNA ligase family. LigA subfamily.</text>
</comment>
<evidence type="ECO:0000256" key="5">
    <source>
        <dbReference type="ARBA" id="ARBA00022763"/>
    </source>
</evidence>
<dbReference type="GO" id="GO:0046872">
    <property type="term" value="F:metal ion binding"/>
    <property type="evidence" value="ECO:0007669"/>
    <property type="project" value="UniProtKB-KW"/>
</dbReference>
<dbReference type="FunFam" id="1.10.150.20:FF:000007">
    <property type="entry name" value="DNA ligase"/>
    <property type="match status" value="1"/>
</dbReference>
<dbReference type="InterPro" id="IPR036420">
    <property type="entry name" value="BRCT_dom_sf"/>
</dbReference>
<dbReference type="InterPro" id="IPR012340">
    <property type="entry name" value="NA-bd_OB-fold"/>
</dbReference>
<keyword evidence="3 12" id="KW-0235">DNA replication</keyword>
<dbReference type="GO" id="GO:0005829">
    <property type="term" value="C:cytosol"/>
    <property type="evidence" value="ECO:0007669"/>
    <property type="project" value="TreeGrafter"/>
</dbReference>
<dbReference type="GO" id="GO:0003911">
    <property type="term" value="F:DNA ligase (NAD+) activity"/>
    <property type="evidence" value="ECO:0007669"/>
    <property type="project" value="UniProtKB-UniRule"/>
</dbReference>
<dbReference type="EC" id="6.5.1.2" evidence="12 13"/>
<dbReference type="InterPro" id="IPR041663">
    <property type="entry name" value="DisA/LigA_HHH"/>
</dbReference>
<dbReference type="Gene3D" id="3.30.470.30">
    <property type="entry name" value="DNA ligase/mRNA capping enzyme"/>
    <property type="match status" value="1"/>
</dbReference>
<comment type="caution">
    <text evidence="15">The sequence shown here is derived from an EMBL/GenBank/DDBJ whole genome shotgun (WGS) entry which is preliminary data.</text>
</comment>
<dbReference type="Gene3D" id="6.20.10.30">
    <property type="match status" value="1"/>
</dbReference>
<dbReference type="Pfam" id="PF01653">
    <property type="entry name" value="DNA_ligase_aden"/>
    <property type="match status" value="1"/>
</dbReference>
<evidence type="ECO:0000256" key="6">
    <source>
        <dbReference type="ARBA" id="ARBA00022833"/>
    </source>
</evidence>
<keyword evidence="16" id="KW-1185">Reference proteome</keyword>